<accession>A0A9Q8UTL7</accession>
<gene>
    <name evidence="1" type="ORF">CLAFUR5_09644</name>
</gene>
<name>A0A9Q8UTL7_PASFU</name>
<evidence type="ECO:0000313" key="2">
    <source>
        <dbReference type="Proteomes" id="UP000756132"/>
    </source>
</evidence>
<dbReference type="EMBL" id="CP090171">
    <property type="protein sequence ID" value="UJO22059.1"/>
    <property type="molecule type" value="Genomic_DNA"/>
</dbReference>
<sequence length="187" mass="20851">MLDLSEADAPDVIVHKKAKSCDCFAQALRPLGMPIGRGVREVMYTIDDDQEKKVASIQQIGDFEWSEDAVPDLFKWQKLTREAEVCAELGVALGDAMSILPNCTREQLQAASRALDDSRSMLDTRQPCFMGEEEGKMIVAEIEKLEAAMQGLTAADLKRQAHTALQETQARIQKFCEIAERLSEDFV</sequence>
<evidence type="ECO:0000313" key="1">
    <source>
        <dbReference type="EMBL" id="UJO22059.1"/>
    </source>
</evidence>
<protein>
    <submittedName>
        <fullName evidence="1">Uncharacterized protein</fullName>
    </submittedName>
</protein>
<proteinExistence type="predicted"/>
<organism evidence="1 2">
    <name type="scientific">Passalora fulva</name>
    <name type="common">Tomato leaf mold</name>
    <name type="synonym">Cladosporium fulvum</name>
    <dbReference type="NCBI Taxonomy" id="5499"/>
    <lineage>
        <taxon>Eukaryota</taxon>
        <taxon>Fungi</taxon>
        <taxon>Dikarya</taxon>
        <taxon>Ascomycota</taxon>
        <taxon>Pezizomycotina</taxon>
        <taxon>Dothideomycetes</taxon>
        <taxon>Dothideomycetidae</taxon>
        <taxon>Mycosphaerellales</taxon>
        <taxon>Mycosphaerellaceae</taxon>
        <taxon>Fulvia</taxon>
    </lineage>
</organism>
<dbReference type="AlphaFoldDB" id="A0A9Q8UTL7"/>
<dbReference type="RefSeq" id="XP_047766425.1">
    <property type="nucleotide sequence ID" value="XM_047908792.1"/>
</dbReference>
<keyword evidence="2" id="KW-1185">Reference proteome</keyword>
<dbReference type="Proteomes" id="UP000756132">
    <property type="component" value="Chromosome 9"/>
</dbReference>
<reference evidence="1" key="1">
    <citation type="submission" date="2021-12" db="EMBL/GenBank/DDBJ databases">
        <authorList>
            <person name="Zaccaron A."/>
            <person name="Stergiopoulos I."/>
        </authorList>
    </citation>
    <scope>NUCLEOTIDE SEQUENCE</scope>
    <source>
        <strain evidence="1">Race5_Kim</strain>
    </source>
</reference>
<dbReference type="GeneID" id="71989522"/>
<reference evidence="1" key="2">
    <citation type="journal article" date="2022" name="Microb. Genom.">
        <title>A chromosome-scale genome assembly of the tomato pathogen Cladosporium fulvum reveals a compartmentalized genome architecture and the presence of a dispensable chromosome.</title>
        <authorList>
            <person name="Zaccaron A.Z."/>
            <person name="Chen L.H."/>
            <person name="Samaras A."/>
            <person name="Stergiopoulos I."/>
        </authorList>
    </citation>
    <scope>NUCLEOTIDE SEQUENCE</scope>
    <source>
        <strain evidence="1">Race5_Kim</strain>
    </source>
</reference>
<dbReference type="KEGG" id="ffu:CLAFUR5_09644"/>